<feature type="compositionally biased region" description="Basic and acidic residues" evidence="1">
    <location>
        <begin position="133"/>
        <end position="154"/>
    </location>
</feature>
<evidence type="ECO:0000256" key="1">
    <source>
        <dbReference type="SAM" id="MobiDB-lite"/>
    </source>
</evidence>
<evidence type="ECO:0000313" key="3">
    <source>
        <dbReference type="Proteomes" id="UP000824540"/>
    </source>
</evidence>
<dbReference type="AlphaFoldDB" id="A0A8T2PB25"/>
<dbReference type="OrthoDB" id="10559448at2759"/>
<feature type="compositionally biased region" description="Basic residues" evidence="1">
    <location>
        <begin position="155"/>
        <end position="190"/>
    </location>
</feature>
<dbReference type="Proteomes" id="UP000824540">
    <property type="component" value="Unassembled WGS sequence"/>
</dbReference>
<feature type="compositionally biased region" description="Basic residues" evidence="1">
    <location>
        <begin position="120"/>
        <end position="132"/>
    </location>
</feature>
<protein>
    <submittedName>
        <fullName evidence="2">Uncharacterized protein</fullName>
    </submittedName>
</protein>
<evidence type="ECO:0000313" key="2">
    <source>
        <dbReference type="EMBL" id="KAG9349170.1"/>
    </source>
</evidence>
<accession>A0A8T2PB25</accession>
<feature type="region of interest" description="Disordered" evidence="1">
    <location>
        <begin position="36"/>
        <end position="201"/>
    </location>
</feature>
<organism evidence="2 3">
    <name type="scientific">Albula glossodonta</name>
    <name type="common">roundjaw bonefish</name>
    <dbReference type="NCBI Taxonomy" id="121402"/>
    <lineage>
        <taxon>Eukaryota</taxon>
        <taxon>Metazoa</taxon>
        <taxon>Chordata</taxon>
        <taxon>Craniata</taxon>
        <taxon>Vertebrata</taxon>
        <taxon>Euteleostomi</taxon>
        <taxon>Actinopterygii</taxon>
        <taxon>Neopterygii</taxon>
        <taxon>Teleostei</taxon>
        <taxon>Albuliformes</taxon>
        <taxon>Albulidae</taxon>
        <taxon>Albula</taxon>
    </lineage>
</organism>
<keyword evidence="3" id="KW-1185">Reference proteome</keyword>
<sequence>MSIYETRSFLRTPLRAHISNYLHAISNSRMFGNNTGGIHPSGYDLGPQQPQVCPSMPGPGGDPYNQPQPPQVPIMPPPCPPQGGGGPTDHHGGAPSCGPTEYQDDGSHGRRERDHSPDCHRKKSPDRHHRKRHDSDHEHSHGSHSDSHDSDDHGHKHGRGHHKHKHGHGHGHHKHGRGRGHGRKHGRGRGGHSGSSGSCSD</sequence>
<comment type="caution">
    <text evidence="2">The sequence shown here is derived from an EMBL/GenBank/DDBJ whole genome shotgun (WGS) entry which is preliminary data.</text>
</comment>
<dbReference type="EMBL" id="JAFBMS010000010">
    <property type="protein sequence ID" value="KAG9349170.1"/>
    <property type="molecule type" value="Genomic_DNA"/>
</dbReference>
<gene>
    <name evidence="2" type="ORF">JZ751_029494</name>
</gene>
<reference evidence="2" key="1">
    <citation type="thesis" date="2021" institute="BYU ScholarsArchive" country="Provo, UT, USA">
        <title>Applications of and Algorithms for Genome Assembly and Genomic Analyses with an Emphasis on Marine Teleosts.</title>
        <authorList>
            <person name="Pickett B.D."/>
        </authorList>
    </citation>
    <scope>NUCLEOTIDE SEQUENCE</scope>
    <source>
        <strain evidence="2">HI-2016</strain>
    </source>
</reference>
<feature type="compositionally biased region" description="Pro residues" evidence="1">
    <location>
        <begin position="66"/>
        <end position="81"/>
    </location>
</feature>
<name>A0A8T2PB25_9TELE</name>
<proteinExistence type="predicted"/>
<feature type="compositionally biased region" description="Basic and acidic residues" evidence="1">
    <location>
        <begin position="105"/>
        <end position="119"/>
    </location>
</feature>